<evidence type="ECO:0000313" key="2">
    <source>
        <dbReference type="Proteomes" id="UP000029585"/>
    </source>
</evidence>
<dbReference type="Proteomes" id="UP000029585">
    <property type="component" value="Unassembled WGS sequence"/>
</dbReference>
<evidence type="ECO:0000313" key="1">
    <source>
        <dbReference type="EMBL" id="KGF57525.1"/>
    </source>
</evidence>
<dbReference type="PATRIC" id="fig|742738.3.peg.80"/>
<sequence>MTDQSKIRNFSIIAHIDHGKSNPAESVDTAGTPYYFASSAEVNSACGKVLSGGQNAWTRQAAAPRCAGFRVDLPKGGLCHD</sequence>
<dbReference type="EMBL" id="ADLO01000003">
    <property type="protein sequence ID" value="KGF57525.1"/>
    <property type="molecule type" value="Genomic_DNA"/>
</dbReference>
<organism evidence="1 2">
    <name type="scientific">Flavonifractor plautii 1_3_50AFAA</name>
    <dbReference type="NCBI Taxonomy" id="742738"/>
    <lineage>
        <taxon>Bacteria</taxon>
        <taxon>Bacillati</taxon>
        <taxon>Bacillota</taxon>
        <taxon>Clostridia</taxon>
        <taxon>Eubacteriales</taxon>
        <taxon>Oscillospiraceae</taxon>
        <taxon>Flavonifractor</taxon>
    </lineage>
</organism>
<gene>
    <name evidence="1" type="ORF">HMPREF9460_00076</name>
</gene>
<dbReference type="AlphaFoldDB" id="A0A096BEE4"/>
<dbReference type="HOGENOM" id="CLU_2568838_0_0_9"/>
<evidence type="ECO:0008006" key="3">
    <source>
        <dbReference type="Google" id="ProtNLM"/>
    </source>
</evidence>
<name>A0A096BEE4_FLAPL</name>
<comment type="caution">
    <text evidence="1">The sequence shown here is derived from an EMBL/GenBank/DDBJ whole genome shotgun (WGS) entry which is preliminary data.</text>
</comment>
<keyword evidence="2" id="KW-1185">Reference proteome</keyword>
<protein>
    <recommendedName>
        <fullName evidence="3">Tr-type G domain-containing protein</fullName>
    </recommendedName>
</protein>
<accession>A0A096BEE4</accession>
<proteinExistence type="predicted"/>
<reference evidence="1 2" key="1">
    <citation type="submission" date="2011-08" db="EMBL/GenBank/DDBJ databases">
        <title>The Genome Sequence of Clostridium orbiscindens 1_3_50AFAA.</title>
        <authorList>
            <consortium name="The Broad Institute Genome Sequencing Platform"/>
            <person name="Earl A."/>
            <person name="Ward D."/>
            <person name="Feldgarden M."/>
            <person name="Gevers D."/>
            <person name="Daigneault M."/>
            <person name="Strauss J."/>
            <person name="Allen-Vercoe E."/>
            <person name="Young S.K."/>
            <person name="Zeng Q."/>
            <person name="Gargeya S."/>
            <person name="Fitzgerald M."/>
            <person name="Haas B."/>
            <person name="Abouelleil A."/>
            <person name="Alvarado L."/>
            <person name="Arachchi H.M."/>
            <person name="Berlin A."/>
            <person name="Brown A."/>
            <person name="Chapman S.B."/>
            <person name="Chen Z."/>
            <person name="Dunbar C."/>
            <person name="Freedman E."/>
            <person name="Gearin G."/>
            <person name="Gellesch M."/>
            <person name="Goldberg J."/>
            <person name="Griggs A."/>
            <person name="Gujja S."/>
            <person name="Heiman D."/>
            <person name="Howarth C."/>
            <person name="Larson L."/>
            <person name="Lui A."/>
            <person name="MacDonald P.J.P."/>
            <person name="Montmayeur A."/>
            <person name="Murphy C."/>
            <person name="Neiman D."/>
            <person name="Pearson M."/>
            <person name="Priest M."/>
            <person name="Roberts A."/>
            <person name="Saif S."/>
            <person name="Shea T."/>
            <person name="Shenoy N."/>
            <person name="Sisk P."/>
            <person name="Stolte C."/>
            <person name="Sykes S."/>
            <person name="Wortman J."/>
            <person name="Nusbaum C."/>
            <person name="Birren B."/>
        </authorList>
    </citation>
    <scope>NUCLEOTIDE SEQUENCE [LARGE SCALE GENOMIC DNA]</scope>
    <source>
        <strain evidence="1 2">1_3_50AFAA</strain>
    </source>
</reference>